<dbReference type="Pfam" id="PF00361">
    <property type="entry name" value="Proton_antipo_M"/>
    <property type="match status" value="1"/>
</dbReference>
<dbReference type="RefSeq" id="WP_269307962.1">
    <property type="nucleotide sequence ID" value="NZ_CP098242.1"/>
</dbReference>
<organism evidence="9 10">
    <name type="scientific">Oxalobacter vibrioformis</name>
    <dbReference type="NCBI Taxonomy" id="933080"/>
    <lineage>
        <taxon>Bacteria</taxon>
        <taxon>Pseudomonadati</taxon>
        <taxon>Pseudomonadota</taxon>
        <taxon>Betaproteobacteria</taxon>
        <taxon>Burkholderiales</taxon>
        <taxon>Oxalobacteraceae</taxon>
        <taxon>Oxalobacter</taxon>
    </lineage>
</organism>
<dbReference type="PANTHER" id="PTHR42829:SF2">
    <property type="entry name" value="NADH-UBIQUINONE OXIDOREDUCTASE CHAIN 5"/>
    <property type="match status" value="1"/>
</dbReference>
<feature type="transmembrane region" description="Helical" evidence="6">
    <location>
        <begin position="93"/>
        <end position="113"/>
    </location>
</feature>
<dbReference type="PRINTS" id="PR01435">
    <property type="entry name" value="NPOXDRDTASE5"/>
</dbReference>
<keyword evidence="3 6" id="KW-1133">Transmembrane helix</keyword>
<dbReference type="EMBL" id="CP098242">
    <property type="protein sequence ID" value="WAW08970.1"/>
    <property type="molecule type" value="Genomic_DNA"/>
</dbReference>
<dbReference type="GO" id="GO:0012505">
    <property type="term" value="C:endomembrane system"/>
    <property type="evidence" value="ECO:0007669"/>
    <property type="project" value="UniProtKB-SubCell"/>
</dbReference>
<keyword evidence="2 5" id="KW-0812">Transmembrane</keyword>
<feature type="transmembrane region" description="Helical" evidence="6">
    <location>
        <begin position="148"/>
        <end position="167"/>
    </location>
</feature>
<feature type="transmembrane region" description="Helical" evidence="6">
    <location>
        <begin position="353"/>
        <end position="370"/>
    </location>
</feature>
<dbReference type="Gene3D" id="1.20.5.2700">
    <property type="match status" value="1"/>
</dbReference>
<evidence type="ECO:0000256" key="3">
    <source>
        <dbReference type="ARBA" id="ARBA00022989"/>
    </source>
</evidence>
<dbReference type="AlphaFoldDB" id="A0A9E9P292"/>
<feature type="transmembrane region" description="Helical" evidence="6">
    <location>
        <begin position="263"/>
        <end position="280"/>
    </location>
</feature>
<keyword evidence="10" id="KW-1185">Reference proteome</keyword>
<dbReference type="InterPro" id="IPR001516">
    <property type="entry name" value="Proton_antipo_N"/>
</dbReference>
<dbReference type="InterPro" id="IPR003945">
    <property type="entry name" value="NU5C-like"/>
</dbReference>
<feature type="transmembrane region" description="Helical" evidence="6">
    <location>
        <begin position="40"/>
        <end position="61"/>
    </location>
</feature>
<dbReference type="NCBIfam" id="NF005141">
    <property type="entry name" value="PRK06590.1"/>
    <property type="match status" value="1"/>
</dbReference>
<proteinExistence type="predicted"/>
<feature type="transmembrane region" description="Helical" evidence="6">
    <location>
        <begin position="430"/>
        <end position="454"/>
    </location>
</feature>
<dbReference type="GO" id="GO:0016020">
    <property type="term" value="C:membrane"/>
    <property type="evidence" value="ECO:0007669"/>
    <property type="project" value="UniProtKB-SubCell"/>
</dbReference>
<dbReference type="InterPro" id="IPR018393">
    <property type="entry name" value="NADHpl_OxRdtase_5_subgr"/>
</dbReference>
<dbReference type="NCBIfam" id="TIGR01974">
    <property type="entry name" value="NDH_I_L"/>
    <property type="match status" value="1"/>
</dbReference>
<dbReference type="GO" id="GO:0003954">
    <property type="term" value="F:NADH dehydrogenase activity"/>
    <property type="evidence" value="ECO:0007669"/>
    <property type="project" value="TreeGrafter"/>
</dbReference>
<feature type="transmembrane region" description="Helical" evidence="6">
    <location>
        <begin position="6"/>
        <end position="28"/>
    </location>
</feature>
<evidence type="ECO:0000256" key="4">
    <source>
        <dbReference type="ARBA" id="ARBA00023136"/>
    </source>
</evidence>
<reference evidence="9" key="1">
    <citation type="journal article" date="2022" name="Front. Microbiol.">
        <title>New perspectives on an old grouping: The genomic and phenotypic variability of Oxalobacter formigenes and the implications for calcium oxalate stone prevention.</title>
        <authorList>
            <person name="Chmiel J.A."/>
            <person name="Carr C."/>
            <person name="Stuivenberg G.A."/>
            <person name="Venema R."/>
            <person name="Chanyi R.M."/>
            <person name="Al K.F."/>
            <person name="Giguere D."/>
            <person name="Say H."/>
            <person name="Akouris P.P."/>
            <person name="Dominguez Romero S.A."/>
            <person name="Kwong A."/>
            <person name="Tai V."/>
            <person name="Koval S.F."/>
            <person name="Razvi H."/>
            <person name="Bjazevic J."/>
            <person name="Burton J.P."/>
        </authorList>
    </citation>
    <scope>NUCLEOTIDE SEQUENCE</scope>
    <source>
        <strain evidence="9">WoOx3</strain>
    </source>
</reference>
<dbReference type="PANTHER" id="PTHR42829">
    <property type="entry name" value="NADH-UBIQUINONE OXIDOREDUCTASE CHAIN 5"/>
    <property type="match status" value="1"/>
</dbReference>
<feature type="transmembrane region" description="Helical" evidence="6">
    <location>
        <begin position="499"/>
        <end position="519"/>
    </location>
</feature>
<gene>
    <name evidence="9" type="primary">nuoL</name>
    <name evidence="9" type="ORF">NB640_06635</name>
</gene>
<feature type="transmembrane region" description="Helical" evidence="6">
    <location>
        <begin position="555"/>
        <end position="575"/>
    </location>
</feature>
<sequence length="700" mass="76714">MTGQMNAYLLLAAPLAPLAGAIFAGLLGTGFIGKLRHSRLSHLFTISGVLLSFLISLYALYWTAQGEILNQPIYSWAASDDFRADIGLMVDGLTALMMCVVTFISLMVHIYSVGYMKDDPGNSRFFACIAFFTFAMLMLVMANNFLQLFFGWEAVGLASYLLIGFWHERPAAATAGTRAFLINRISDAVFLVGIGLLFSTAGSLQFNDLFAARHEIAGMTLPGTDWNMMTVSCLCLFVGAMGKSAQFPLHIWLPDSMEGPTPVSALIHAATMVTAGIFMVTRLSPLFELSETVLSCMLIIGSITALFMGLVAMVGNDIKQVIAYSTISQLGYMTIALGTSAYSAAIFHLMTHAFFKALLFLAAGVVILSMNHDQDIRNMGGLRKYMPATWITALIASLSLAGVPFFSGFYSKDSIILALAKGHLIYGSRFALIAACLGIFVTAFYTFRLFFLVFHGESRFGSIRPDPTAEHEKPGPHEHMGLLPGETPHNAPRIMTIPLIVLAVPALLIGGITIGPILFGDFFGSAITIDATRHPAMQNLAGNFSGAFSMAIHDLLSPTFFLLIAGTGVAVYFYLRNREAPQKLAKKLPALYRLLLNQYYLGWLEQKLLATGAQLSERLFLFGQLTNFSERFVTRFVLFVGNVLWKLGEIRFLDGLIVTGSARLIAGFSGILRRMQSGYLYHYAFVMIVSLLCFLLYFCR</sequence>
<keyword evidence="4 6" id="KW-0472">Membrane</keyword>
<protein>
    <submittedName>
        <fullName evidence="9">NADH-quinone oxidoreductase subunit L</fullName>
    </submittedName>
</protein>
<evidence type="ECO:0000256" key="2">
    <source>
        <dbReference type="ARBA" id="ARBA00022692"/>
    </source>
</evidence>
<feature type="transmembrane region" description="Helical" evidence="6">
    <location>
        <begin position="678"/>
        <end position="699"/>
    </location>
</feature>
<feature type="transmembrane region" description="Helical" evidence="6">
    <location>
        <begin position="292"/>
        <end position="314"/>
    </location>
</feature>
<feature type="transmembrane region" description="Helical" evidence="6">
    <location>
        <begin position="390"/>
        <end position="410"/>
    </location>
</feature>
<feature type="transmembrane region" description="Helical" evidence="6">
    <location>
        <begin position="188"/>
        <end position="206"/>
    </location>
</feature>
<evidence type="ECO:0000256" key="1">
    <source>
        <dbReference type="ARBA" id="ARBA00004127"/>
    </source>
</evidence>
<evidence type="ECO:0000313" key="10">
    <source>
        <dbReference type="Proteomes" id="UP001156215"/>
    </source>
</evidence>
<dbReference type="Pfam" id="PF00662">
    <property type="entry name" value="Proton_antipo_N"/>
    <property type="match status" value="1"/>
</dbReference>
<dbReference type="KEGG" id="ovb:NB640_06635"/>
<accession>A0A9E9P292</accession>
<dbReference type="InterPro" id="IPR001750">
    <property type="entry name" value="ND/Mrp_TM"/>
</dbReference>
<feature type="transmembrane region" description="Helical" evidence="6">
    <location>
        <begin position="125"/>
        <end position="142"/>
    </location>
</feature>
<evidence type="ECO:0000259" key="7">
    <source>
        <dbReference type="Pfam" id="PF00361"/>
    </source>
</evidence>
<dbReference type="PRINTS" id="PR01434">
    <property type="entry name" value="NADHDHGNASE5"/>
</dbReference>
<feature type="domain" description="NADH-Ubiquinone oxidoreductase (complex I) chain 5 N-terminal" evidence="8">
    <location>
        <begin position="76"/>
        <end position="126"/>
    </location>
</feature>
<name>A0A9E9P292_9BURK</name>
<dbReference type="GO" id="GO:0015990">
    <property type="term" value="P:electron transport coupled proton transport"/>
    <property type="evidence" value="ECO:0007669"/>
    <property type="project" value="TreeGrafter"/>
</dbReference>
<evidence type="ECO:0000313" key="9">
    <source>
        <dbReference type="EMBL" id="WAW08970.1"/>
    </source>
</evidence>
<feature type="domain" description="NADH:quinone oxidoreductase/Mrp antiporter transmembrane" evidence="7">
    <location>
        <begin position="142"/>
        <end position="437"/>
    </location>
</feature>
<evidence type="ECO:0000256" key="6">
    <source>
        <dbReference type="SAM" id="Phobius"/>
    </source>
</evidence>
<dbReference type="GO" id="GO:0008137">
    <property type="term" value="F:NADH dehydrogenase (ubiquinone) activity"/>
    <property type="evidence" value="ECO:0007669"/>
    <property type="project" value="InterPro"/>
</dbReference>
<dbReference type="GO" id="GO:0042773">
    <property type="term" value="P:ATP synthesis coupled electron transport"/>
    <property type="evidence" value="ECO:0007669"/>
    <property type="project" value="InterPro"/>
</dbReference>
<comment type="subcellular location">
    <subcellularLocation>
        <location evidence="1">Endomembrane system</location>
        <topology evidence="1">Multi-pass membrane protein</topology>
    </subcellularLocation>
    <subcellularLocation>
        <location evidence="5">Membrane</location>
        <topology evidence="5">Multi-pass membrane protein</topology>
    </subcellularLocation>
</comment>
<evidence type="ECO:0000256" key="5">
    <source>
        <dbReference type="RuleBase" id="RU000320"/>
    </source>
</evidence>
<evidence type="ECO:0000259" key="8">
    <source>
        <dbReference type="Pfam" id="PF00662"/>
    </source>
</evidence>
<dbReference type="Proteomes" id="UP001156215">
    <property type="component" value="Chromosome"/>
</dbReference>